<protein>
    <submittedName>
        <fullName evidence="1">Uncharacterized protein</fullName>
    </submittedName>
</protein>
<evidence type="ECO:0000313" key="2">
    <source>
        <dbReference type="Proteomes" id="UP001066276"/>
    </source>
</evidence>
<sequence length="129" mass="15369">MRAHRLEHVERAFTLTRLFNEKTLATLPVSKETADEEQSNKEKKYKEFFWGGLFWTSVKRGEDELCCYVCYYLKCTELLFEMCCCIVRGCRVSASRVSFRIREWTFSSWRRSDIAVEEETRRHAAQCTL</sequence>
<name>A0AAV7SPC4_PLEWA</name>
<dbReference type="AlphaFoldDB" id="A0AAV7SPC4"/>
<organism evidence="1 2">
    <name type="scientific">Pleurodeles waltl</name>
    <name type="common">Iberian ribbed newt</name>
    <dbReference type="NCBI Taxonomy" id="8319"/>
    <lineage>
        <taxon>Eukaryota</taxon>
        <taxon>Metazoa</taxon>
        <taxon>Chordata</taxon>
        <taxon>Craniata</taxon>
        <taxon>Vertebrata</taxon>
        <taxon>Euteleostomi</taxon>
        <taxon>Amphibia</taxon>
        <taxon>Batrachia</taxon>
        <taxon>Caudata</taxon>
        <taxon>Salamandroidea</taxon>
        <taxon>Salamandridae</taxon>
        <taxon>Pleurodelinae</taxon>
        <taxon>Pleurodeles</taxon>
    </lineage>
</organism>
<keyword evidence="2" id="KW-1185">Reference proteome</keyword>
<evidence type="ECO:0000313" key="1">
    <source>
        <dbReference type="EMBL" id="KAJ1165876.1"/>
    </source>
</evidence>
<comment type="caution">
    <text evidence="1">The sequence shown here is derived from an EMBL/GenBank/DDBJ whole genome shotgun (WGS) entry which is preliminary data.</text>
</comment>
<dbReference type="EMBL" id="JANPWB010000008">
    <property type="protein sequence ID" value="KAJ1165876.1"/>
    <property type="molecule type" value="Genomic_DNA"/>
</dbReference>
<accession>A0AAV7SPC4</accession>
<reference evidence="1" key="1">
    <citation type="journal article" date="2022" name="bioRxiv">
        <title>Sequencing and chromosome-scale assembly of the giantPleurodeles waltlgenome.</title>
        <authorList>
            <person name="Brown T."/>
            <person name="Elewa A."/>
            <person name="Iarovenko S."/>
            <person name="Subramanian E."/>
            <person name="Araus A.J."/>
            <person name="Petzold A."/>
            <person name="Susuki M."/>
            <person name="Suzuki K.-i.T."/>
            <person name="Hayashi T."/>
            <person name="Toyoda A."/>
            <person name="Oliveira C."/>
            <person name="Osipova E."/>
            <person name="Leigh N.D."/>
            <person name="Simon A."/>
            <person name="Yun M.H."/>
        </authorList>
    </citation>
    <scope>NUCLEOTIDE SEQUENCE</scope>
    <source>
        <strain evidence="1">20211129_DDA</strain>
        <tissue evidence="1">Liver</tissue>
    </source>
</reference>
<gene>
    <name evidence="1" type="ORF">NDU88_006293</name>
</gene>
<proteinExistence type="predicted"/>
<dbReference type="Proteomes" id="UP001066276">
    <property type="component" value="Chromosome 4_2"/>
</dbReference>